<dbReference type="SMART" id="SM00399">
    <property type="entry name" value="ZnF_C4"/>
    <property type="match status" value="2"/>
</dbReference>
<evidence type="ECO:0000256" key="10">
    <source>
        <dbReference type="ARBA" id="ARBA00023242"/>
    </source>
</evidence>
<evidence type="ECO:0000256" key="7">
    <source>
        <dbReference type="ARBA" id="ARBA00023125"/>
    </source>
</evidence>
<proteinExistence type="inferred from homology"/>
<dbReference type="PRINTS" id="PR00047">
    <property type="entry name" value="STROIDFINGER"/>
</dbReference>
<evidence type="ECO:0000256" key="2">
    <source>
        <dbReference type="ARBA" id="ARBA00005993"/>
    </source>
</evidence>
<dbReference type="Pfam" id="PF00105">
    <property type="entry name" value="zf-C4"/>
    <property type="match status" value="2"/>
</dbReference>
<evidence type="ECO:0000256" key="3">
    <source>
        <dbReference type="ARBA" id="ARBA00022723"/>
    </source>
</evidence>
<dbReference type="InterPro" id="IPR001628">
    <property type="entry name" value="Znf_hrmn_rcpt"/>
</dbReference>
<keyword evidence="6" id="KW-0805">Transcription regulation</keyword>
<dbReference type="WBParaSite" id="jg9933">
    <property type="protein sequence ID" value="jg9933"/>
    <property type="gene ID" value="jg9933"/>
</dbReference>
<dbReference type="InterPro" id="IPR049636">
    <property type="entry name" value="HNF4-like_DBD"/>
</dbReference>
<keyword evidence="12" id="KW-1185">Reference proteome</keyword>
<keyword evidence="3" id="KW-0479">Metal-binding</keyword>
<dbReference type="InterPro" id="IPR000536">
    <property type="entry name" value="Nucl_hrmn_rcpt_lig-bd"/>
</dbReference>
<dbReference type="PANTHER" id="PTHR46011:SF32">
    <property type="entry name" value="NUCLEAR HORMONE RECEPTOR FAMILY"/>
    <property type="match status" value="1"/>
</dbReference>
<evidence type="ECO:0000256" key="5">
    <source>
        <dbReference type="ARBA" id="ARBA00022833"/>
    </source>
</evidence>
<feature type="domain" description="Nuclear receptor" evidence="11">
    <location>
        <begin position="397"/>
        <end position="451"/>
    </location>
</feature>
<evidence type="ECO:0000256" key="9">
    <source>
        <dbReference type="ARBA" id="ARBA00023170"/>
    </source>
</evidence>
<evidence type="ECO:0000256" key="6">
    <source>
        <dbReference type="ARBA" id="ARBA00023015"/>
    </source>
</evidence>
<feature type="domain" description="Nuclear receptor" evidence="11">
    <location>
        <begin position="12"/>
        <end position="88"/>
    </location>
</feature>
<dbReference type="GO" id="GO:0000978">
    <property type="term" value="F:RNA polymerase II cis-regulatory region sequence-specific DNA binding"/>
    <property type="evidence" value="ECO:0007669"/>
    <property type="project" value="InterPro"/>
</dbReference>
<evidence type="ECO:0000256" key="8">
    <source>
        <dbReference type="ARBA" id="ARBA00023163"/>
    </source>
</evidence>
<dbReference type="Pfam" id="PF00104">
    <property type="entry name" value="Hormone_recep"/>
    <property type="match status" value="1"/>
</dbReference>
<accession>A0A915ESC9</accession>
<dbReference type="SUPFAM" id="SSF57716">
    <property type="entry name" value="Glucocorticoid receptor-like (DNA-binding domain)"/>
    <property type="match status" value="2"/>
</dbReference>
<keyword evidence="8" id="KW-0804">Transcription</keyword>
<comment type="subcellular location">
    <subcellularLocation>
        <location evidence="1">Nucleus</location>
    </subcellularLocation>
</comment>
<keyword evidence="4" id="KW-0863">Zinc-finger</keyword>
<dbReference type="PROSITE" id="PS51030">
    <property type="entry name" value="NUCLEAR_REC_DBD_2"/>
    <property type="match status" value="2"/>
</dbReference>
<evidence type="ECO:0000256" key="1">
    <source>
        <dbReference type="ARBA" id="ARBA00004123"/>
    </source>
</evidence>
<comment type="similarity">
    <text evidence="2">Belongs to the nuclear hormone receptor family.</text>
</comment>
<keyword evidence="5" id="KW-0862">Zinc</keyword>
<dbReference type="SUPFAM" id="SSF48508">
    <property type="entry name" value="Nuclear receptor ligand-binding domain"/>
    <property type="match status" value="1"/>
</dbReference>
<dbReference type="GO" id="GO:0005634">
    <property type="term" value="C:nucleus"/>
    <property type="evidence" value="ECO:0007669"/>
    <property type="project" value="UniProtKB-SubCell"/>
</dbReference>
<dbReference type="CDD" id="cd06916">
    <property type="entry name" value="NR_DBD_like"/>
    <property type="match status" value="1"/>
</dbReference>
<protein>
    <submittedName>
        <fullName evidence="13">Nuclear receptor domain-containing protein</fullName>
    </submittedName>
</protein>
<dbReference type="InterPro" id="IPR013088">
    <property type="entry name" value="Znf_NHR/GATA"/>
</dbReference>
<organism evidence="12 13">
    <name type="scientific">Ditylenchus dipsaci</name>
    <dbReference type="NCBI Taxonomy" id="166011"/>
    <lineage>
        <taxon>Eukaryota</taxon>
        <taxon>Metazoa</taxon>
        <taxon>Ecdysozoa</taxon>
        <taxon>Nematoda</taxon>
        <taxon>Chromadorea</taxon>
        <taxon>Rhabditida</taxon>
        <taxon>Tylenchina</taxon>
        <taxon>Tylenchomorpha</taxon>
        <taxon>Sphaerularioidea</taxon>
        <taxon>Anguinidae</taxon>
        <taxon>Anguininae</taxon>
        <taxon>Ditylenchus</taxon>
    </lineage>
</organism>
<dbReference type="AlphaFoldDB" id="A0A915ESC9"/>
<evidence type="ECO:0000259" key="11">
    <source>
        <dbReference type="PROSITE" id="PS51030"/>
    </source>
</evidence>
<keyword evidence="9" id="KW-0675">Receptor</keyword>
<reference evidence="13" key="1">
    <citation type="submission" date="2022-11" db="UniProtKB">
        <authorList>
            <consortium name="WormBaseParasite"/>
        </authorList>
    </citation>
    <scope>IDENTIFICATION</scope>
</reference>
<dbReference type="GO" id="GO:0008270">
    <property type="term" value="F:zinc ion binding"/>
    <property type="evidence" value="ECO:0007669"/>
    <property type="project" value="UniProtKB-KW"/>
</dbReference>
<dbReference type="Proteomes" id="UP000887574">
    <property type="component" value="Unplaced"/>
</dbReference>
<keyword evidence="7" id="KW-0238">DNA-binding</keyword>
<dbReference type="GO" id="GO:0003700">
    <property type="term" value="F:DNA-binding transcription factor activity"/>
    <property type="evidence" value="ECO:0007669"/>
    <property type="project" value="InterPro"/>
</dbReference>
<sequence length="758" mass="88069">MDSMATSSANREEKCVVCGLPSNLYRFGIFCCRACCAFFRRSIAQNKQYVCRRNGNCQIDTEGMRNACRACRLRRCFQLGMNQEELSVSKKNMTSNISESSSAPSLEFDKQTLVRLTYDELSTPELLKMPFTVRNEIETRRTYGYPILSKLVSDLRGIKRAQKAIYNIENPMPVFTDPPPKPMTRFEYQRLEMATLNLMHTLLVDVANLFGEFEHERWVHLTKCFVPFYAAFHKVFLTSEMAKEDLENSSRILSHYGYYFDLEQMDIFFFNLKTGQERGRLTMPVIMQTRQLANKFISVKLKDIEVVGLISIMLFEHIDKHGQMNNAVIQNKEGLNAEFNAYLIETYGLEKAGIRLLSIVPFLLSIMELETNFKELTLMAKVFLPEEDDEFYEEHRACCAFFRRSIAQNKQYVCRRNGNCQIDTEGMRNVCRACRLRRCFQVGMSQDDLFVPKKSMSSNTSESSSTPSLELEKQTFANNLPDDQLSTGALLKMATQSVTLKVRNEIETRRTYGYPILSKLVSDLRGIKRAQKAIYNIENPMPVFTDPPPKPMTRFEYQRLEMATLNLMHTLLVDVANLFGEFEHERWVHLTKCFEDLENSSRILSHYGYYFDLEQMDIFFFNLKTGQERGRLIMPVIMQTRQLANKFISVKLRDIEAVGLISIMLFEHIEKHGQINNAVIQKKEELYAELNANLIETYGLEKGGIRLLSIVPFLLNIMEIETNFKELTLMAKLFLPEEDDEFNDEHRCPHQSHFYTDH</sequence>
<dbReference type="InterPro" id="IPR035500">
    <property type="entry name" value="NHR-like_dom_sf"/>
</dbReference>
<evidence type="ECO:0000256" key="4">
    <source>
        <dbReference type="ARBA" id="ARBA00022771"/>
    </source>
</evidence>
<name>A0A915ESC9_9BILA</name>
<evidence type="ECO:0000313" key="12">
    <source>
        <dbReference type="Proteomes" id="UP000887574"/>
    </source>
</evidence>
<evidence type="ECO:0000313" key="13">
    <source>
        <dbReference type="WBParaSite" id="jg9933"/>
    </source>
</evidence>
<dbReference type="PANTHER" id="PTHR46011">
    <property type="entry name" value="NUCLEAR HORMONE RECEPTOR FAMILY MEMBER NHR-86-RELATED"/>
    <property type="match status" value="1"/>
</dbReference>
<dbReference type="CDD" id="cd06960">
    <property type="entry name" value="NR_DBD_HNF4A"/>
    <property type="match status" value="1"/>
</dbReference>
<keyword evidence="10" id="KW-0539">Nucleus</keyword>
<dbReference type="Gene3D" id="3.30.50.10">
    <property type="entry name" value="Erythroid Transcription Factor GATA-1, subunit A"/>
    <property type="match status" value="2"/>
</dbReference>
<dbReference type="GO" id="GO:0006357">
    <property type="term" value="P:regulation of transcription by RNA polymerase II"/>
    <property type="evidence" value="ECO:0007669"/>
    <property type="project" value="TreeGrafter"/>
</dbReference>